<dbReference type="EMBL" id="SNRW01031896">
    <property type="protein sequence ID" value="KAA6357115.1"/>
    <property type="molecule type" value="Genomic_DNA"/>
</dbReference>
<organism evidence="1 2">
    <name type="scientific">Streblomastix strix</name>
    <dbReference type="NCBI Taxonomy" id="222440"/>
    <lineage>
        <taxon>Eukaryota</taxon>
        <taxon>Metamonada</taxon>
        <taxon>Preaxostyla</taxon>
        <taxon>Oxymonadida</taxon>
        <taxon>Streblomastigidae</taxon>
        <taxon>Streblomastix</taxon>
    </lineage>
</organism>
<accession>A0A5J4TI09</accession>
<sequence>MPAVSIIPQNDKDQNVGKGLSCHFVMDEQRLKEMTRNDQLRIIIVNARNIKEAEILALTKFPAKIINQSRPDWVVVCRNLFDIFGKKVGEITFSARMVWFGDKFTTEFDSIDQSIPSSQIPPIPNLQTKKCSCGVQFDHICSDYLDKISSVPSSEDNR</sequence>
<dbReference type="Proteomes" id="UP000324800">
    <property type="component" value="Unassembled WGS sequence"/>
</dbReference>
<reference evidence="1 2" key="1">
    <citation type="submission" date="2019-03" db="EMBL/GenBank/DDBJ databases">
        <title>Single cell metagenomics reveals metabolic interactions within the superorganism composed of flagellate Streblomastix strix and complex community of Bacteroidetes bacteria on its surface.</title>
        <authorList>
            <person name="Treitli S.C."/>
            <person name="Kolisko M."/>
            <person name="Husnik F."/>
            <person name="Keeling P."/>
            <person name="Hampl V."/>
        </authorList>
    </citation>
    <scope>NUCLEOTIDE SEQUENCE [LARGE SCALE GENOMIC DNA]</scope>
    <source>
        <strain evidence="1">ST1C</strain>
    </source>
</reference>
<proteinExistence type="predicted"/>
<gene>
    <name evidence="1" type="ORF">EZS28_047359</name>
</gene>
<name>A0A5J4TI09_9EUKA</name>
<evidence type="ECO:0000313" key="2">
    <source>
        <dbReference type="Proteomes" id="UP000324800"/>
    </source>
</evidence>
<dbReference type="AlphaFoldDB" id="A0A5J4TI09"/>
<evidence type="ECO:0000313" key="1">
    <source>
        <dbReference type="EMBL" id="KAA6357115.1"/>
    </source>
</evidence>
<comment type="caution">
    <text evidence="1">The sequence shown here is derived from an EMBL/GenBank/DDBJ whole genome shotgun (WGS) entry which is preliminary data.</text>
</comment>
<protein>
    <submittedName>
        <fullName evidence="1">Uncharacterized protein</fullName>
    </submittedName>
</protein>